<protein>
    <submittedName>
        <fullName evidence="3">Uncharacterized protein</fullName>
    </submittedName>
</protein>
<dbReference type="AlphaFoldDB" id="A0A914VLM5"/>
<name>A0A914VLM5_9BILA</name>
<keyword evidence="2" id="KW-1185">Reference proteome</keyword>
<sequence>MRLAAVRIRSEECVGANDTRSKHDNSVGAATDQLGGMSQQRLRQTAATAPALKPVDAHNVGVYHGDQHEAKAGISLSLTATSSVARLALNVTACVDNVFGGQHGLT</sequence>
<dbReference type="WBParaSite" id="PSAMB.scaffold2172size24860.g16644.t1">
    <property type="protein sequence ID" value="PSAMB.scaffold2172size24860.g16644.t1"/>
    <property type="gene ID" value="PSAMB.scaffold2172size24860.g16644"/>
</dbReference>
<proteinExistence type="predicted"/>
<reference evidence="3" key="1">
    <citation type="submission" date="2022-11" db="UniProtKB">
        <authorList>
            <consortium name="WormBaseParasite"/>
        </authorList>
    </citation>
    <scope>IDENTIFICATION</scope>
</reference>
<evidence type="ECO:0000313" key="2">
    <source>
        <dbReference type="Proteomes" id="UP000887566"/>
    </source>
</evidence>
<evidence type="ECO:0000256" key="1">
    <source>
        <dbReference type="SAM" id="MobiDB-lite"/>
    </source>
</evidence>
<evidence type="ECO:0000313" key="3">
    <source>
        <dbReference type="WBParaSite" id="PSAMB.scaffold2172size24860.g16644.t1"/>
    </source>
</evidence>
<feature type="region of interest" description="Disordered" evidence="1">
    <location>
        <begin position="15"/>
        <end position="38"/>
    </location>
</feature>
<dbReference type="Proteomes" id="UP000887566">
    <property type="component" value="Unplaced"/>
</dbReference>
<accession>A0A914VLM5</accession>
<organism evidence="2 3">
    <name type="scientific">Plectus sambesii</name>
    <dbReference type="NCBI Taxonomy" id="2011161"/>
    <lineage>
        <taxon>Eukaryota</taxon>
        <taxon>Metazoa</taxon>
        <taxon>Ecdysozoa</taxon>
        <taxon>Nematoda</taxon>
        <taxon>Chromadorea</taxon>
        <taxon>Plectida</taxon>
        <taxon>Plectina</taxon>
        <taxon>Plectoidea</taxon>
        <taxon>Plectidae</taxon>
        <taxon>Plectus</taxon>
    </lineage>
</organism>